<dbReference type="InterPro" id="IPR050248">
    <property type="entry name" value="Polysacc_deacetylase_ArnD"/>
</dbReference>
<dbReference type="PROSITE" id="PS51677">
    <property type="entry name" value="NODB"/>
    <property type="match status" value="1"/>
</dbReference>
<organism evidence="2 3">
    <name type="scientific">Caloramator mitchellensis</name>
    <dbReference type="NCBI Taxonomy" id="908809"/>
    <lineage>
        <taxon>Bacteria</taxon>
        <taxon>Bacillati</taxon>
        <taxon>Bacillota</taxon>
        <taxon>Clostridia</taxon>
        <taxon>Eubacteriales</taxon>
        <taxon>Clostridiaceae</taxon>
        <taxon>Caloramator</taxon>
    </lineage>
</organism>
<dbReference type="EMBL" id="LKHP01000004">
    <property type="protein sequence ID" value="KRQ87229.1"/>
    <property type="molecule type" value="Genomic_DNA"/>
</dbReference>
<dbReference type="Gene3D" id="3.20.20.370">
    <property type="entry name" value="Glycoside hydrolase/deacetylase"/>
    <property type="match status" value="1"/>
</dbReference>
<evidence type="ECO:0000313" key="3">
    <source>
        <dbReference type="Proteomes" id="UP000052015"/>
    </source>
</evidence>
<dbReference type="NCBIfam" id="TIGR02764">
    <property type="entry name" value="spore_ybaN_pdaB"/>
    <property type="match status" value="1"/>
</dbReference>
<dbReference type="PANTHER" id="PTHR10587">
    <property type="entry name" value="GLYCOSYL TRANSFERASE-RELATED"/>
    <property type="match status" value="1"/>
</dbReference>
<dbReference type="STRING" id="908809.ABG79_01032"/>
<dbReference type="RefSeq" id="WP_057977801.1">
    <property type="nucleotide sequence ID" value="NZ_LKHP01000004.1"/>
</dbReference>
<keyword evidence="3" id="KW-1185">Reference proteome</keyword>
<keyword evidence="2" id="KW-0378">Hydrolase</keyword>
<comment type="caution">
    <text evidence="2">The sequence shown here is derived from an EMBL/GenBank/DDBJ whole genome shotgun (WGS) entry which is preliminary data.</text>
</comment>
<dbReference type="SUPFAM" id="SSF88713">
    <property type="entry name" value="Glycoside hydrolase/deacetylase"/>
    <property type="match status" value="1"/>
</dbReference>
<dbReference type="EC" id="3.5.1.-" evidence="2"/>
<feature type="domain" description="NodB homology" evidence="1">
    <location>
        <begin position="56"/>
        <end position="233"/>
    </location>
</feature>
<reference evidence="2 3" key="1">
    <citation type="submission" date="2015-09" db="EMBL/GenBank/DDBJ databases">
        <title>Draft genome sequence of a Caloramator mitchellensis, a moderate thermophile from the Great Artesian Basin of Australia.</title>
        <authorList>
            <person name="Patel B.K."/>
        </authorList>
    </citation>
    <scope>NUCLEOTIDE SEQUENCE [LARGE SCALE GENOMIC DNA]</scope>
    <source>
        <strain evidence="2 3">VF08</strain>
    </source>
</reference>
<accession>A0A0R3JY26</accession>
<dbReference type="AlphaFoldDB" id="A0A0R3JY26"/>
<evidence type="ECO:0000313" key="2">
    <source>
        <dbReference type="EMBL" id="KRQ87229.1"/>
    </source>
</evidence>
<protein>
    <submittedName>
        <fullName evidence="2">Peptidoglycan-N-acetylmuramic acid deacetylase PdaA</fullName>
        <ecNumber evidence="2">3.5.1.-</ecNumber>
    </submittedName>
</protein>
<dbReference type="GO" id="GO:0016020">
    <property type="term" value="C:membrane"/>
    <property type="evidence" value="ECO:0007669"/>
    <property type="project" value="TreeGrafter"/>
</dbReference>
<dbReference type="OrthoDB" id="9806342at2"/>
<dbReference type="GO" id="GO:0016810">
    <property type="term" value="F:hydrolase activity, acting on carbon-nitrogen (but not peptide) bonds"/>
    <property type="evidence" value="ECO:0007669"/>
    <property type="project" value="InterPro"/>
</dbReference>
<gene>
    <name evidence="2" type="primary">pdaA</name>
    <name evidence="2" type="ORF">ABG79_01032</name>
</gene>
<dbReference type="CDD" id="cd10917">
    <property type="entry name" value="CE4_NodB_like_6s_7s"/>
    <property type="match status" value="1"/>
</dbReference>
<name>A0A0R3JY26_CALMK</name>
<dbReference type="InterPro" id="IPR011330">
    <property type="entry name" value="Glyco_hydro/deAcase_b/a-brl"/>
</dbReference>
<evidence type="ECO:0000259" key="1">
    <source>
        <dbReference type="PROSITE" id="PS51677"/>
    </source>
</evidence>
<proteinExistence type="predicted"/>
<dbReference type="Pfam" id="PF01522">
    <property type="entry name" value="Polysacc_deac_1"/>
    <property type="match status" value="1"/>
</dbReference>
<dbReference type="InterPro" id="IPR002509">
    <property type="entry name" value="NODB_dom"/>
</dbReference>
<dbReference type="PANTHER" id="PTHR10587:SF128">
    <property type="entry name" value="POLYSACCHARIDE DEACETYLASE PDAB-RELATED"/>
    <property type="match status" value="1"/>
</dbReference>
<dbReference type="InterPro" id="IPR014132">
    <property type="entry name" value="PdaB-like"/>
</dbReference>
<dbReference type="Proteomes" id="UP000052015">
    <property type="component" value="Unassembled WGS sequence"/>
</dbReference>
<dbReference type="PATRIC" id="fig|908809.3.peg.1039"/>
<dbReference type="GO" id="GO:0005975">
    <property type="term" value="P:carbohydrate metabolic process"/>
    <property type="evidence" value="ECO:0007669"/>
    <property type="project" value="InterPro"/>
</dbReference>
<sequence length="262" mass="30346">MKVIIFTKKSVFKSLAVVFIFLFSVFYAATGKYELLNVFLNTQRELPIYCVDTSDKKVAITFDAAWGDEYTDQILDILEKNGVKATFFLVGGWVDKYPEKVKNIFDKGHEIGNHSTTHPHFSQLSPYKMKEEIFKTSEKIRRITGKETNLFRPPFGDYNSLVVKTVKEAGHYCIQWDVDSIDWKDPGEEVIYNRVVSRVTNGSIVLFHNYAKQTPLVLDRIIKELKKKGFQFVTISELIYKENFYIDHTGRQKLIENNKAGM</sequence>